<dbReference type="PANTHER" id="PTHR15396:SF1">
    <property type="entry name" value="RIBONUCLEASE P PROTEIN SUBUNIT P40"/>
    <property type="match status" value="1"/>
</dbReference>
<dbReference type="GO" id="GO:0030681">
    <property type="term" value="C:multimeric ribonuclease P complex"/>
    <property type="evidence" value="ECO:0007669"/>
    <property type="project" value="TreeGrafter"/>
</dbReference>
<reference evidence="1" key="1">
    <citation type="submission" date="2014-03" db="EMBL/GenBank/DDBJ databases">
        <title>The sialotranscriptome of Amblyomma triste, Amblyomma parvum and Amblyomma cajennense ticks, uncovered by 454-based RNA-seq.</title>
        <authorList>
            <person name="Garcia G.R."/>
            <person name="Gardinassi L.G."/>
            <person name="Ribeiro J.M."/>
            <person name="Anatriello E."/>
            <person name="Ferreira B.R."/>
            <person name="Moreira H.N."/>
            <person name="Mafra C."/>
            <person name="Olegario M.M."/>
            <person name="Szabo P.J."/>
            <person name="Miranda-Santos I.K."/>
            <person name="Maruyama S.R."/>
        </authorList>
    </citation>
    <scope>NUCLEOTIDE SEQUENCE</scope>
    <source>
        <strain evidence="1">Mato Grasso do Sul</strain>
        <tissue evidence="1">Salivary glands</tissue>
    </source>
</reference>
<dbReference type="Pfam" id="PF08584">
    <property type="entry name" value="Ribonuc_P_40"/>
    <property type="match status" value="1"/>
</dbReference>
<evidence type="ECO:0000313" key="1">
    <source>
        <dbReference type="EMBL" id="JAC28846.1"/>
    </source>
</evidence>
<organism evidence="1">
    <name type="scientific">Amblyomma triste</name>
    <name type="common">Neotropical tick</name>
    <dbReference type="NCBI Taxonomy" id="251400"/>
    <lineage>
        <taxon>Eukaryota</taxon>
        <taxon>Metazoa</taxon>
        <taxon>Ecdysozoa</taxon>
        <taxon>Arthropoda</taxon>
        <taxon>Chelicerata</taxon>
        <taxon>Arachnida</taxon>
        <taxon>Acari</taxon>
        <taxon>Parasitiformes</taxon>
        <taxon>Ixodida</taxon>
        <taxon>Ixodoidea</taxon>
        <taxon>Ixodidae</taxon>
        <taxon>Amblyomminae</taxon>
        <taxon>Amblyomma</taxon>
    </lineage>
</organism>
<name>A0A023G3L3_AMBTT</name>
<dbReference type="PANTHER" id="PTHR15396">
    <property type="entry name" value="RIBONUCLEASE P PROTEIN SUBUNIT P40"/>
    <property type="match status" value="1"/>
</dbReference>
<dbReference type="GO" id="GO:0001682">
    <property type="term" value="P:tRNA 5'-leader removal"/>
    <property type="evidence" value="ECO:0007669"/>
    <property type="project" value="InterPro"/>
</dbReference>
<dbReference type="GO" id="GO:0000172">
    <property type="term" value="C:ribonuclease MRP complex"/>
    <property type="evidence" value="ECO:0007669"/>
    <property type="project" value="TreeGrafter"/>
</dbReference>
<dbReference type="GO" id="GO:0000171">
    <property type="term" value="F:ribonuclease MRP activity"/>
    <property type="evidence" value="ECO:0007669"/>
    <property type="project" value="TreeGrafter"/>
</dbReference>
<accession>A0A023G3L3</accession>
<protein>
    <submittedName>
        <fullName evidence="1">Putative ribonuclease p 40kda</fullName>
    </submittedName>
</protein>
<dbReference type="InterPro" id="IPR013893">
    <property type="entry name" value="RNase_P_Rpp40"/>
</dbReference>
<proteinExistence type="evidence at transcript level"/>
<dbReference type="GO" id="GO:0000447">
    <property type="term" value="P:endonucleolytic cleavage in ITS1 to separate SSU-rRNA from 5.8S rRNA and LSU-rRNA from tricistronic rRNA transcript (SSU-rRNA, 5.8S rRNA, LSU-rRNA)"/>
    <property type="evidence" value="ECO:0007669"/>
    <property type="project" value="TreeGrafter"/>
</dbReference>
<dbReference type="AlphaFoldDB" id="A0A023G3L3"/>
<dbReference type="GO" id="GO:0004526">
    <property type="term" value="F:ribonuclease P activity"/>
    <property type="evidence" value="ECO:0007669"/>
    <property type="project" value="TreeGrafter"/>
</dbReference>
<sequence length="361" mass="40391">MWPDFPCLHWDIDIWLSHIEDSSSRWKEAINRCNFIHAVQLVLPGVSWVPEKVHALMAAQEYQVVHNVPAKDLVAWDLVESFVRQGKLHLLSVNTSVSHGNCVAITADGGLHLSLQEDLFRMSGLEGCPSKTGSYKEHCVFGSTIDMQKQCFRPGKNNYEHTLRSLERCGDLVAQDVAVFWEPPLEHAGLSPLSCGSYFIHSGHTVTTCKPSYRSTTEVCQDVPATLTTLEWQEEELLSIHEWLGAVVCGVNSKCSRVDSDARGAFISSYHCPEPSTEVSRLFVADWRGFFTPTSAIELLSLLRQHMVQEGLPFFGLVLHKFDSDPTRITSNSQSLLLSYASELSIICTQDGHLCLFRSPK</sequence>
<dbReference type="EMBL" id="GBBM01006572">
    <property type="protein sequence ID" value="JAC28846.1"/>
    <property type="molecule type" value="mRNA"/>
</dbReference>